<dbReference type="OrthoDB" id="8667195at2"/>
<dbReference type="RefSeq" id="WP_101684806.1">
    <property type="nucleotide sequence ID" value="NZ_PJRP01000019.1"/>
</dbReference>
<feature type="transmembrane region" description="Helical" evidence="1">
    <location>
        <begin position="32"/>
        <end position="55"/>
    </location>
</feature>
<gene>
    <name evidence="2" type="ORF">CYJ10_28375</name>
</gene>
<name>A0A2N5C516_9BURK</name>
<accession>A0A2N5C516</accession>
<keyword evidence="1" id="KW-1133">Transmembrane helix</keyword>
<feature type="transmembrane region" description="Helical" evidence="1">
    <location>
        <begin position="67"/>
        <end position="85"/>
    </location>
</feature>
<dbReference type="Proteomes" id="UP000234341">
    <property type="component" value="Unassembled WGS sequence"/>
</dbReference>
<dbReference type="EMBL" id="PJRP01000019">
    <property type="protein sequence ID" value="PLP97280.1"/>
    <property type="molecule type" value="Genomic_DNA"/>
</dbReference>
<dbReference type="AlphaFoldDB" id="A0A2N5C516"/>
<keyword evidence="1" id="KW-0472">Membrane</keyword>
<dbReference type="STRING" id="82633.GCA_000974605_01183"/>
<proteinExistence type="predicted"/>
<sequence length="90" mass="9673">MARLPRLLSLAALVVPLYGCAGAPAVPLFGAYFPLWLLSALVGIAGALIAWRIFVTTGWAETIRWQLLVNTAIGLMIAEIVWLIGTGHFP</sequence>
<comment type="caution">
    <text evidence="2">The sequence shown here is derived from an EMBL/GenBank/DDBJ whole genome shotgun (WGS) entry which is preliminary data.</text>
</comment>
<protein>
    <submittedName>
        <fullName evidence="2">Uncharacterized protein</fullName>
    </submittedName>
</protein>
<evidence type="ECO:0000313" key="3">
    <source>
        <dbReference type="Proteomes" id="UP000234341"/>
    </source>
</evidence>
<keyword evidence="1" id="KW-0812">Transmembrane</keyword>
<organism evidence="2 3">
    <name type="scientific">Cupriavidus pauculus</name>
    <dbReference type="NCBI Taxonomy" id="82633"/>
    <lineage>
        <taxon>Bacteria</taxon>
        <taxon>Pseudomonadati</taxon>
        <taxon>Pseudomonadota</taxon>
        <taxon>Betaproteobacteria</taxon>
        <taxon>Burkholderiales</taxon>
        <taxon>Burkholderiaceae</taxon>
        <taxon>Cupriavidus</taxon>
    </lineage>
</organism>
<evidence type="ECO:0000256" key="1">
    <source>
        <dbReference type="SAM" id="Phobius"/>
    </source>
</evidence>
<evidence type="ECO:0000313" key="2">
    <source>
        <dbReference type="EMBL" id="PLP97280.1"/>
    </source>
</evidence>
<reference evidence="2 3" key="1">
    <citation type="submission" date="2017-12" db="EMBL/GenBank/DDBJ databases">
        <title>Genome sequence of the active heterotrophic nitrifier-denitrifier, Cupriavidus pauculus UM1.</title>
        <authorList>
            <person name="Putonti C."/>
            <person name="Castignetti D."/>
        </authorList>
    </citation>
    <scope>NUCLEOTIDE SEQUENCE [LARGE SCALE GENOMIC DNA]</scope>
    <source>
        <strain evidence="2 3">UM1</strain>
    </source>
</reference>